<gene>
    <name evidence="2" type="ORF">B456_008G267500</name>
</gene>
<dbReference type="PANTHER" id="PTHR34467">
    <property type="entry name" value="TRANSMEMBRANE PROTEIN"/>
    <property type="match status" value="1"/>
</dbReference>
<dbReference type="PANTHER" id="PTHR34467:SF7">
    <property type="entry name" value="TRANSMEMBRANE PROTEIN"/>
    <property type="match status" value="1"/>
</dbReference>
<proteinExistence type="predicted"/>
<dbReference type="EMBL" id="CM001747">
    <property type="protein sequence ID" value="KJB52559.1"/>
    <property type="molecule type" value="Genomic_DNA"/>
</dbReference>
<sequence length="122" mass="13751">MDINICILNLSYQYKSTASLAHYSTYSFNKISAMAAAPWFKTFLLVSLLLLMPFSHGMVEEGLHGGMKQAADYSVKQGGKEMMMIQMRTVRKLMMLGGMQDYDDTGANQKHEHDPRKKPGKP</sequence>
<keyword evidence="3" id="KW-1185">Reference proteome</keyword>
<organism evidence="2 3">
    <name type="scientific">Gossypium raimondii</name>
    <name type="common">Peruvian cotton</name>
    <name type="synonym">Gossypium klotzschianum subsp. raimondii</name>
    <dbReference type="NCBI Taxonomy" id="29730"/>
    <lineage>
        <taxon>Eukaryota</taxon>
        <taxon>Viridiplantae</taxon>
        <taxon>Streptophyta</taxon>
        <taxon>Embryophyta</taxon>
        <taxon>Tracheophyta</taxon>
        <taxon>Spermatophyta</taxon>
        <taxon>Magnoliopsida</taxon>
        <taxon>eudicotyledons</taxon>
        <taxon>Gunneridae</taxon>
        <taxon>Pentapetalae</taxon>
        <taxon>rosids</taxon>
        <taxon>malvids</taxon>
        <taxon>Malvales</taxon>
        <taxon>Malvaceae</taxon>
        <taxon>Malvoideae</taxon>
        <taxon>Gossypium</taxon>
    </lineage>
</organism>
<feature type="region of interest" description="Disordered" evidence="1">
    <location>
        <begin position="101"/>
        <end position="122"/>
    </location>
</feature>
<dbReference type="Gramene" id="KJB52559">
    <property type="protein sequence ID" value="KJB52559"/>
    <property type="gene ID" value="B456_008G267500"/>
</dbReference>
<dbReference type="AlphaFoldDB" id="A0A0D2T7L0"/>
<evidence type="ECO:0000256" key="1">
    <source>
        <dbReference type="SAM" id="MobiDB-lite"/>
    </source>
</evidence>
<evidence type="ECO:0000313" key="3">
    <source>
        <dbReference type="Proteomes" id="UP000032304"/>
    </source>
</evidence>
<name>A0A0D2T7L0_GOSRA</name>
<dbReference type="OMA" id="YQYKSTA"/>
<dbReference type="Proteomes" id="UP000032304">
    <property type="component" value="Chromosome 8"/>
</dbReference>
<protein>
    <submittedName>
        <fullName evidence="2">Uncharacterized protein</fullName>
    </submittedName>
</protein>
<feature type="compositionally biased region" description="Basic and acidic residues" evidence="1">
    <location>
        <begin position="109"/>
        <end position="122"/>
    </location>
</feature>
<evidence type="ECO:0000313" key="2">
    <source>
        <dbReference type="EMBL" id="KJB52559.1"/>
    </source>
</evidence>
<accession>A0A0D2T7L0</accession>
<reference evidence="2 3" key="1">
    <citation type="journal article" date="2012" name="Nature">
        <title>Repeated polyploidization of Gossypium genomes and the evolution of spinnable cotton fibres.</title>
        <authorList>
            <person name="Paterson A.H."/>
            <person name="Wendel J.F."/>
            <person name="Gundlach H."/>
            <person name="Guo H."/>
            <person name="Jenkins J."/>
            <person name="Jin D."/>
            <person name="Llewellyn D."/>
            <person name="Showmaker K.C."/>
            <person name="Shu S."/>
            <person name="Udall J."/>
            <person name="Yoo M.J."/>
            <person name="Byers R."/>
            <person name="Chen W."/>
            <person name="Doron-Faigenboim A."/>
            <person name="Duke M.V."/>
            <person name="Gong L."/>
            <person name="Grimwood J."/>
            <person name="Grover C."/>
            <person name="Grupp K."/>
            <person name="Hu G."/>
            <person name="Lee T.H."/>
            <person name="Li J."/>
            <person name="Lin L."/>
            <person name="Liu T."/>
            <person name="Marler B.S."/>
            <person name="Page J.T."/>
            <person name="Roberts A.W."/>
            <person name="Romanel E."/>
            <person name="Sanders W.S."/>
            <person name="Szadkowski E."/>
            <person name="Tan X."/>
            <person name="Tang H."/>
            <person name="Xu C."/>
            <person name="Wang J."/>
            <person name="Wang Z."/>
            <person name="Zhang D."/>
            <person name="Zhang L."/>
            <person name="Ashrafi H."/>
            <person name="Bedon F."/>
            <person name="Bowers J.E."/>
            <person name="Brubaker C.L."/>
            <person name="Chee P.W."/>
            <person name="Das S."/>
            <person name="Gingle A.R."/>
            <person name="Haigler C.H."/>
            <person name="Harker D."/>
            <person name="Hoffmann L.V."/>
            <person name="Hovav R."/>
            <person name="Jones D.C."/>
            <person name="Lemke C."/>
            <person name="Mansoor S."/>
            <person name="ur Rahman M."/>
            <person name="Rainville L.N."/>
            <person name="Rambani A."/>
            <person name="Reddy U.K."/>
            <person name="Rong J.K."/>
            <person name="Saranga Y."/>
            <person name="Scheffler B.E."/>
            <person name="Scheffler J.A."/>
            <person name="Stelly D.M."/>
            <person name="Triplett B.A."/>
            <person name="Van Deynze A."/>
            <person name="Vaslin M.F."/>
            <person name="Waghmare V.N."/>
            <person name="Walford S.A."/>
            <person name="Wright R.J."/>
            <person name="Zaki E.A."/>
            <person name="Zhang T."/>
            <person name="Dennis E.S."/>
            <person name="Mayer K.F."/>
            <person name="Peterson D.G."/>
            <person name="Rokhsar D.S."/>
            <person name="Wang X."/>
            <person name="Schmutz J."/>
        </authorList>
    </citation>
    <scope>NUCLEOTIDE SEQUENCE [LARGE SCALE GENOMIC DNA]</scope>
</reference>